<comment type="similarity">
    <text evidence="2">Belongs to the EspG family.</text>
</comment>
<protein>
    <submittedName>
        <fullName evidence="5">ESX secretion-associated protein EspG</fullName>
    </submittedName>
</protein>
<dbReference type="OrthoDB" id="3612957at2"/>
<evidence type="ECO:0000256" key="2">
    <source>
        <dbReference type="ARBA" id="ARBA00006411"/>
    </source>
</evidence>
<organism evidence="5 6">
    <name type="scientific">Amycolatopsis panacis</name>
    <dbReference type="NCBI Taxonomy" id="2340917"/>
    <lineage>
        <taxon>Bacteria</taxon>
        <taxon>Bacillati</taxon>
        <taxon>Actinomycetota</taxon>
        <taxon>Actinomycetes</taxon>
        <taxon>Pseudonocardiales</taxon>
        <taxon>Pseudonocardiaceae</taxon>
        <taxon>Amycolatopsis</taxon>
    </lineage>
</organism>
<proteinExistence type="inferred from homology"/>
<dbReference type="Pfam" id="PF14011">
    <property type="entry name" value="ESX-1_EspG"/>
    <property type="match status" value="1"/>
</dbReference>
<keyword evidence="3" id="KW-0963">Cytoplasm</keyword>
<evidence type="ECO:0000256" key="3">
    <source>
        <dbReference type="ARBA" id="ARBA00022490"/>
    </source>
</evidence>
<reference evidence="5 6" key="1">
    <citation type="submission" date="2018-09" db="EMBL/GenBank/DDBJ databases">
        <title>YIM PH 21725 draft genome.</title>
        <authorList>
            <person name="Miao C."/>
        </authorList>
    </citation>
    <scope>NUCLEOTIDE SEQUENCE [LARGE SCALE GENOMIC DNA]</scope>
    <source>
        <strain evidence="6">YIM PH21725</strain>
    </source>
</reference>
<accession>A0A419I3R9</accession>
<keyword evidence="4" id="KW-0143">Chaperone</keyword>
<comment type="subcellular location">
    <subcellularLocation>
        <location evidence="1">Cytoplasm</location>
    </subcellularLocation>
</comment>
<gene>
    <name evidence="5" type="ORF">D5S19_15600</name>
</gene>
<dbReference type="EMBL" id="QZFV01000083">
    <property type="protein sequence ID" value="RJQ84874.1"/>
    <property type="molecule type" value="Genomic_DNA"/>
</dbReference>
<evidence type="ECO:0000313" key="6">
    <source>
        <dbReference type="Proteomes" id="UP000285112"/>
    </source>
</evidence>
<dbReference type="Proteomes" id="UP000285112">
    <property type="component" value="Unassembled WGS sequence"/>
</dbReference>
<dbReference type="AlphaFoldDB" id="A0A419I3R9"/>
<dbReference type="InterPro" id="IPR025734">
    <property type="entry name" value="EspG"/>
</dbReference>
<evidence type="ECO:0000256" key="4">
    <source>
        <dbReference type="ARBA" id="ARBA00023186"/>
    </source>
</evidence>
<evidence type="ECO:0000313" key="5">
    <source>
        <dbReference type="EMBL" id="RJQ84874.1"/>
    </source>
</evidence>
<name>A0A419I3R9_9PSEU</name>
<comment type="caution">
    <text evidence="5">The sequence shown here is derived from an EMBL/GenBank/DDBJ whole genome shotgun (WGS) entry which is preliminary data.</text>
</comment>
<dbReference type="RefSeq" id="WP_120024073.1">
    <property type="nucleotide sequence ID" value="NZ_QZFV01000083.1"/>
</dbReference>
<keyword evidence="6" id="KW-1185">Reference proteome</keyword>
<sequence>MITPERAVMLPAPALGLAWDMLDLGPPHRIFGSARFWADAGARRELHAATIDLLTEFGLADRGAPTPGWRATLQLIAYAEAEYYTWSGWADGTRRAALVAQRAQDAVLVLVREEDGGTVEIRPIPPDRPATALLDTLPPLPGATVRRVSVTSPSETAPDLFDERDSHEYLTAVLNLPQEAVHQLYVARRAHGRRLSGGPITALDLETGRVLTYPTADGRVELIPGDPRAVVKILNDAIEAL</sequence>
<evidence type="ECO:0000256" key="1">
    <source>
        <dbReference type="ARBA" id="ARBA00004496"/>
    </source>
</evidence>